<dbReference type="InterPro" id="IPR005097">
    <property type="entry name" value="Sacchrp_dh_NADP-bd"/>
</dbReference>
<keyword evidence="1" id="KW-1133">Transmembrane helix</keyword>
<dbReference type="InterPro" id="IPR051276">
    <property type="entry name" value="Saccharopine_DH-like_oxidrdct"/>
</dbReference>
<dbReference type="SUPFAM" id="SSF51735">
    <property type="entry name" value="NAD(P)-binding Rossmann-fold domains"/>
    <property type="match status" value="1"/>
</dbReference>
<accession>A0A381WN01</accession>
<dbReference type="InterPro" id="IPR036291">
    <property type="entry name" value="NAD(P)-bd_dom_sf"/>
</dbReference>
<dbReference type="PANTHER" id="PTHR12286:SF5">
    <property type="entry name" value="SACCHAROPINE DEHYDROGENASE-LIKE OXIDOREDUCTASE"/>
    <property type="match status" value="1"/>
</dbReference>
<evidence type="ECO:0000313" key="3">
    <source>
        <dbReference type="EMBL" id="SVA53870.1"/>
    </source>
</evidence>
<name>A0A381WN01_9ZZZZ</name>
<dbReference type="AlphaFoldDB" id="A0A381WN01"/>
<dbReference type="Gene3D" id="3.40.50.720">
    <property type="entry name" value="NAD(P)-binding Rossmann-like Domain"/>
    <property type="match status" value="1"/>
</dbReference>
<dbReference type="GO" id="GO:0005886">
    <property type="term" value="C:plasma membrane"/>
    <property type="evidence" value="ECO:0007669"/>
    <property type="project" value="TreeGrafter"/>
</dbReference>
<dbReference type="EMBL" id="UINC01012319">
    <property type="protein sequence ID" value="SVA53870.1"/>
    <property type="molecule type" value="Genomic_DNA"/>
</dbReference>
<dbReference type="Pfam" id="PF03435">
    <property type="entry name" value="Sacchrp_dh_NADP"/>
    <property type="match status" value="1"/>
</dbReference>
<evidence type="ECO:0000259" key="2">
    <source>
        <dbReference type="Pfam" id="PF03435"/>
    </source>
</evidence>
<gene>
    <name evidence="3" type="ORF">METZ01_LOCUS106724</name>
</gene>
<proteinExistence type="predicted"/>
<dbReference type="PANTHER" id="PTHR12286">
    <property type="entry name" value="SACCHAROPINE DEHYDROGENASE-LIKE OXIDOREDUCTASE"/>
    <property type="match status" value="1"/>
</dbReference>
<feature type="domain" description="Saccharopine dehydrogenase NADP binding" evidence="2">
    <location>
        <begin position="7"/>
        <end position="131"/>
    </location>
</feature>
<organism evidence="3">
    <name type="scientific">marine metagenome</name>
    <dbReference type="NCBI Taxonomy" id="408172"/>
    <lineage>
        <taxon>unclassified sequences</taxon>
        <taxon>metagenomes</taxon>
        <taxon>ecological metagenomes</taxon>
    </lineage>
</organism>
<dbReference type="GO" id="GO:0009247">
    <property type="term" value="P:glycolipid biosynthetic process"/>
    <property type="evidence" value="ECO:0007669"/>
    <property type="project" value="TreeGrafter"/>
</dbReference>
<protein>
    <recommendedName>
        <fullName evidence="2">Saccharopine dehydrogenase NADP binding domain-containing protein</fullName>
    </recommendedName>
</protein>
<feature type="transmembrane region" description="Helical" evidence="1">
    <location>
        <begin position="267"/>
        <end position="288"/>
    </location>
</feature>
<reference evidence="3" key="1">
    <citation type="submission" date="2018-05" db="EMBL/GenBank/DDBJ databases">
        <authorList>
            <person name="Lanie J.A."/>
            <person name="Ng W.-L."/>
            <person name="Kazmierczak K.M."/>
            <person name="Andrzejewski T.M."/>
            <person name="Davidsen T.M."/>
            <person name="Wayne K.J."/>
            <person name="Tettelin H."/>
            <person name="Glass J.I."/>
            <person name="Rusch D."/>
            <person name="Podicherti R."/>
            <person name="Tsui H.-C.T."/>
            <person name="Winkler M.E."/>
        </authorList>
    </citation>
    <scope>NUCLEOTIDE SEQUENCE</scope>
</reference>
<evidence type="ECO:0000256" key="1">
    <source>
        <dbReference type="SAM" id="Phobius"/>
    </source>
</evidence>
<keyword evidence="1" id="KW-0472">Membrane</keyword>
<keyword evidence="1" id="KW-0812">Transmembrane</keyword>
<sequence>MEKDLDIVIYGATGFTGRLCFHYLMNNSDGIKLAIAGRDEKKLKEILEELGKDAEILVADGDDRKALDKVTSRSRVIISTAGPFHKYSSKLVASCVENYSHYVDITGENFWVKQLIDEHHHKASERGVRIIPSCGYDSLPSDLGTFFSVKEMNKPIKIVQSFHTGKGGISGGTSETMFSMGDLNLSKEMGDPFLLNPSNSVTDKQREVSTDRVRIRRNKIINAWSGPFIMAFANTRVVRRSAALFSQKQESYGLNFVYEENGFFKSLLAASLVTIGTVFAGLILYTPLRKLFRPLFPRPGEGPDETTMRKGFFECLFLVETEDGDKGLFRVHGKGDPGYRVTSKLVCESALTLSQNEESLPGGKNFGGVLTPATALGEPLIKRLRSAGIMFENVGL</sequence>